<evidence type="ECO:0000256" key="2">
    <source>
        <dbReference type="SAM" id="SignalP"/>
    </source>
</evidence>
<dbReference type="InterPro" id="IPR010131">
    <property type="entry name" value="MdtP/NodT-like"/>
</dbReference>
<proteinExistence type="predicted"/>
<dbReference type="SUPFAM" id="SSF56954">
    <property type="entry name" value="Outer membrane efflux proteins (OEP)"/>
    <property type="match status" value="1"/>
</dbReference>
<dbReference type="AlphaFoldDB" id="A0AAI8KDH1"/>
<dbReference type="RefSeq" id="WP_116889024.1">
    <property type="nucleotide sequence ID" value="NZ_CP031641.1"/>
</dbReference>
<dbReference type="PANTHER" id="PTHR30203">
    <property type="entry name" value="OUTER MEMBRANE CATION EFFLUX PROTEIN"/>
    <property type="match status" value="1"/>
</dbReference>
<protein>
    <submittedName>
        <fullName evidence="3">TolC family protein</fullName>
    </submittedName>
</protein>
<sequence>MTRPYWLGLGLLLPLCSLAESSLEPARPTQAASVWVNAYAATQAPLLELQLADAIALALRDNRSIRSAYFERIAEKFELRVAQDRFAPQLRLKARYLGNRNDGDRYRQAEMAPAAHLLTPYGTRVSLDWAFDRTQADAAGPRYRDGARLTLTQPLLRGAGVEVTTAALRQAQLSEQINRLALQDSVAQTITQVIGLYHELLRAQEQVHIARDAQRRSNQLLEVNRALIAAGRMAAFEIVQTQAQVANQALALEGSEDRLHASRLALLHALALDLATPLRASEQSQALPVQVDVAQALARAETSQPNYLMQALAGRQAALAVRVAEDEQRWDLALIAGAGQAHERPGDARAWERYLGLELEIPLGDLSRRQALVRARVSQATAQVRLEDAQQQLQRQVTDAVRDIQVRWRQFELAGRALELSRRTLQIEQDKLAVGRSSNFQVLSFEADLRTAQNVRLDTRIAYLQAQAVLDQVMGVTLQRWAVALND</sequence>
<organism evidence="3 4">
    <name type="scientific">Pseudomonas parafulva</name>
    <dbReference type="NCBI Taxonomy" id="157782"/>
    <lineage>
        <taxon>Bacteria</taxon>
        <taxon>Pseudomonadati</taxon>
        <taxon>Pseudomonadota</taxon>
        <taxon>Gammaproteobacteria</taxon>
        <taxon>Pseudomonadales</taxon>
        <taxon>Pseudomonadaceae</taxon>
        <taxon>Pseudomonas</taxon>
    </lineage>
</organism>
<accession>A0AAI8KDH1</accession>
<reference evidence="3 4" key="1">
    <citation type="submission" date="2018-08" db="EMBL/GenBank/DDBJ databases">
        <authorList>
            <person name="Lee Y."/>
            <person name="Kakembo D."/>
        </authorList>
    </citation>
    <scope>NUCLEOTIDE SEQUENCE [LARGE SCALE GENOMIC DNA]</scope>
    <source>
        <strain evidence="3 4">JBCS1880</strain>
    </source>
</reference>
<dbReference type="GO" id="GO:0016020">
    <property type="term" value="C:membrane"/>
    <property type="evidence" value="ECO:0007669"/>
    <property type="project" value="UniProtKB-SubCell"/>
</dbReference>
<dbReference type="PANTHER" id="PTHR30203:SF30">
    <property type="entry name" value="OUTER MEMBRANE PROTEIN-RELATED"/>
    <property type="match status" value="1"/>
</dbReference>
<keyword evidence="2" id="KW-0732">Signal</keyword>
<dbReference type="GO" id="GO:0015562">
    <property type="term" value="F:efflux transmembrane transporter activity"/>
    <property type="evidence" value="ECO:0007669"/>
    <property type="project" value="InterPro"/>
</dbReference>
<dbReference type="Gene3D" id="1.20.1600.10">
    <property type="entry name" value="Outer membrane efflux proteins (OEP)"/>
    <property type="match status" value="1"/>
</dbReference>
<feature type="chain" id="PRO_5042546438" evidence="2">
    <location>
        <begin position="20"/>
        <end position="487"/>
    </location>
</feature>
<evidence type="ECO:0000313" key="3">
    <source>
        <dbReference type="EMBL" id="AXO89707.1"/>
    </source>
</evidence>
<gene>
    <name evidence="3" type="ORF">DZC75_17465</name>
</gene>
<name>A0AAI8KDH1_9PSED</name>
<dbReference type="Proteomes" id="UP000258127">
    <property type="component" value="Chromosome"/>
</dbReference>
<evidence type="ECO:0000313" key="4">
    <source>
        <dbReference type="Proteomes" id="UP000258127"/>
    </source>
</evidence>
<evidence type="ECO:0000256" key="1">
    <source>
        <dbReference type="ARBA" id="ARBA00004442"/>
    </source>
</evidence>
<feature type="signal peptide" evidence="2">
    <location>
        <begin position="1"/>
        <end position="19"/>
    </location>
</feature>
<keyword evidence="4" id="KW-1185">Reference proteome</keyword>
<dbReference type="EMBL" id="CP031641">
    <property type="protein sequence ID" value="AXO89707.1"/>
    <property type="molecule type" value="Genomic_DNA"/>
</dbReference>
<comment type="subcellular location">
    <subcellularLocation>
        <location evidence="1">Cell outer membrane</location>
    </subcellularLocation>
</comment>